<reference evidence="1" key="1">
    <citation type="submission" date="2020-06" db="EMBL/GenBank/DDBJ databases">
        <title>A novel thermopfilic bacterium from Erzurum, Turkey.</title>
        <authorList>
            <person name="Adiguzel A."/>
            <person name="Ay H."/>
            <person name="Baltaci M.O."/>
        </authorList>
    </citation>
    <scope>NUCLEOTIDE SEQUENCE</scope>
    <source>
        <strain evidence="1">P2</strain>
    </source>
</reference>
<proteinExistence type="predicted"/>
<dbReference type="AlphaFoldDB" id="A0A8J8GBC6"/>
<protein>
    <submittedName>
        <fullName evidence="1">Uncharacterized protein</fullName>
    </submittedName>
</protein>
<keyword evidence="2" id="KW-1185">Reference proteome</keyword>
<accession>A0A8J8GBC6</accession>
<gene>
    <name evidence="1" type="ORF">HR057_02635</name>
</gene>
<dbReference type="RefSeq" id="WP_173729991.1">
    <property type="nucleotide sequence ID" value="NZ_JABTTE010000002.1"/>
</dbReference>
<name>A0A8J8GBC6_9BACI</name>
<organism evidence="1 2">
    <name type="scientific">Calidifontibacillus erzurumensis</name>
    <dbReference type="NCBI Taxonomy" id="2741433"/>
    <lineage>
        <taxon>Bacteria</taxon>
        <taxon>Bacillati</taxon>
        <taxon>Bacillota</taxon>
        <taxon>Bacilli</taxon>
        <taxon>Bacillales</taxon>
        <taxon>Bacillaceae</taxon>
        <taxon>Calidifontibacillus/Schinkia group</taxon>
        <taxon>Calidifontibacillus</taxon>
    </lineage>
</organism>
<dbReference type="Proteomes" id="UP000625804">
    <property type="component" value="Unassembled WGS sequence"/>
</dbReference>
<comment type="caution">
    <text evidence="1">The sequence shown here is derived from an EMBL/GenBank/DDBJ whole genome shotgun (WGS) entry which is preliminary data.</text>
</comment>
<sequence>MAGTAVLYRDHEVIILEDVEKETMEEIKKQCGCGHCTCTINDHKVDLGNVEFVGFKEDKIDWDYGY</sequence>
<evidence type="ECO:0000313" key="1">
    <source>
        <dbReference type="EMBL" id="NSL50659.1"/>
    </source>
</evidence>
<evidence type="ECO:0000313" key="2">
    <source>
        <dbReference type="Proteomes" id="UP000625804"/>
    </source>
</evidence>
<dbReference type="EMBL" id="JABTTE010000002">
    <property type="protein sequence ID" value="NSL50659.1"/>
    <property type="molecule type" value="Genomic_DNA"/>
</dbReference>